<comment type="function">
    <text evidence="4">Mitochondrial protein that probably regulates the biogenesis and the activity of mitochondria. Stimulates cardiolipin biosynthesis, binds cardiolipin-enriched membranes where it recruits and stabilizes some proteins including prohibitin and may therefore act in the organization of functional microdomains in mitochondrial membranes. Through regulation of the mitochondrial function may play a role into several biological processes including cell migration, cell proliferation, T-cell activation, calcium homeostasis and cellular response to stress. May play a role in calcium homeostasis through negative regulation of calcium efflux from mitochondria. Required for mitochondrial hyperfusion a pro-survival cellular response to stress which results in increased ATP production by mitochondria. May also regulate the organization of functional domains at the plasma membrane and play a role in T-cell activation through association with the T-cell receptor signaling complex and its regulation.</text>
</comment>
<dbReference type="Pfam" id="PF01145">
    <property type="entry name" value="Band_7"/>
    <property type="match status" value="1"/>
</dbReference>
<feature type="domain" description="Band 7" evidence="6">
    <location>
        <begin position="41"/>
        <end position="199"/>
    </location>
</feature>
<name>A0A3Q2Y023_HIPCM</name>
<dbReference type="InterPro" id="IPR001107">
    <property type="entry name" value="Band_7"/>
</dbReference>
<dbReference type="GeneID" id="109530310"/>
<dbReference type="Ensembl" id="ENSHCOT00000016397.1">
    <property type="protein sequence ID" value="ENSHCOP00000010112.1"/>
    <property type="gene ID" value="ENSHCOG00000012667.1"/>
</dbReference>
<dbReference type="SUPFAM" id="SSF117892">
    <property type="entry name" value="Band 7/SPFH domain"/>
    <property type="match status" value="1"/>
</dbReference>
<dbReference type="InterPro" id="IPR032435">
    <property type="entry name" value="STML2-like_C"/>
</dbReference>
<dbReference type="AlphaFoldDB" id="A0A3Q2Y023"/>
<dbReference type="RefSeq" id="XP_019749491.1">
    <property type="nucleotide sequence ID" value="XM_019893932.1"/>
</dbReference>
<dbReference type="Pfam" id="PF16200">
    <property type="entry name" value="Band_7_C"/>
    <property type="match status" value="1"/>
</dbReference>
<dbReference type="PANTHER" id="PTHR43327">
    <property type="entry name" value="STOMATIN-LIKE PROTEIN 2, MITOCHONDRIAL"/>
    <property type="match status" value="1"/>
</dbReference>
<dbReference type="GO" id="GO:0005743">
    <property type="term" value="C:mitochondrial inner membrane"/>
    <property type="evidence" value="ECO:0007669"/>
    <property type="project" value="UniProtKB-SubCell"/>
</dbReference>
<evidence type="ECO:0000256" key="4">
    <source>
        <dbReference type="ARBA" id="ARBA00060171"/>
    </source>
</evidence>
<keyword evidence="2" id="KW-0496">Mitochondrion</keyword>
<dbReference type="PANTHER" id="PTHR43327:SF10">
    <property type="entry name" value="STOMATIN-LIKE PROTEIN 2, MITOCHONDRIAL"/>
    <property type="match status" value="1"/>
</dbReference>
<keyword evidence="8" id="KW-1185">Reference proteome</keyword>
<reference evidence="7" key="2">
    <citation type="submission" date="2025-09" db="UniProtKB">
        <authorList>
            <consortium name="Ensembl"/>
        </authorList>
    </citation>
    <scope>IDENTIFICATION</scope>
</reference>
<dbReference type="GeneTree" id="ENSGT01030000234614"/>
<dbReference type="OMA" id="YLQMLPK"/>
<proteinExistence type="inferred from homology"/>
<comment type="similarity">
    <text evidence="1">Belongs to the band 7/mec-2 family.</text>
</comment>
<dbReference type="CTD" id="30968"/>
<evidence type="ECO:0000259" key="6">
    <source>
        <dbReference type="SMART" id="SM00244"/>
    </source>
</evidence>
<dbReference type="FunFam" id="3.30.479.30:FF:000008">
    <property type="entry name" value="Stomatin-like protein 2, mitochondrial"/>
    <property type="match status" value="1"/>
</dbReference>
<dbReference type="InterPro" id="IPR036013">
    <property type="entry name" value="Band_7/SPFH_dom_sf"/>
</dbReference>
<dbReference type="Gene3D" id="3.30.479.30">
    <property type="entry name" value="Band 7 domain"/>
    <property type="match status" value="1"/>
</dbReference>
<reference evidence="7" key="1">
    <citation type="submission" date="2025-08" db="UniProtKB">
        <authorList>
            <consortium name="Ensembl"/>
        </authorList>
    </citation>
    <scope>IDENTIFICATION</scope>
</reference>
<evidence type="ECO:0000256" key="2">
    <source>
        <dbReference type="ARBA" id="ARBA00023128"/>
    </source>
</evidence>
<accession>A0A3Q2Y023</accession>
<dbReference type="STRING" id="109280.ENSHCOP00000010112"/>
<dbReference type="KEGG" id="hcq:109530310"/>
<evidence type="ECO:0000256" key="1">
    <source>
        <dbReference type="ARBA" id="ARBA00008164"/>
    </source>
</evidence>
<dbReference type="OrthoDB" id="434619at2759"/>
<dbReference type="PRINTS" id="PR00721">
    <property type="entry name" value="STOMATIN"/>
</dbReference>
<evidence type="ECO:0000256" key="5">
    <source>
        <dbReference type="ARBA" id="ARBA00074725"/>
    </source>
</evidence>
<evidence type="ECO:0000313" key="7">
    <source>
        <dbReference type="Ensembl" id="ENSHCOP00000010112.1"/>
    </source>
</evidence>
<dbReference type="GO" id="GO:0007005">
    <property type="term" value="P:mitochondrion organization"/>
    <property type="evidence" value="ECO:0007669"/>
    <property type="project" value="TreeGrafter"/>
</dbReference>
<dbReference type="InterPro" id="IPR050710">
    <property type="entry name" value="Band7/mec-2_domain"/>
</dbReference>
<protein>
    <recommendedName>
        <fullName evidence="5">Stomatin-like protein 2, mitochondrial</fullName>
    </recommendedName>
</protein>
<dbReference type="CDD" id="cd08829">
    <property type="entry name" value="SPFH_paraslipin"/>
    <property type="match status" value="1"/>
</dbReference>
<dbReference type="SMART" id="SM00244">
    <property type="entry name" value="PHB"/>
    <property type="match status" value="1"/>
</dbReference>
<comment type="subcellular location">
    <subcellularLocation>
        <location evidence="3">Mitochondrion inner membrane</location>
        <topology evidence="3">Lipid-anchor</topology>
    </subcellularLocation>
</comment>
<evidence type="ECO:0000313" key="8">
    <source>
        <dbReference type="Proteomes" id="UP000264820"/>
    </source>
</evidence>
<sequence length="349" mass="38795">MMIRTLFRTGGSLLQHSRRTVPRLWVSPLQQRWASSLPMNTVVLFVPQQEAWVVERMGRFHRILEPGLNFLIPVLDRIRYVQSLKEIVIDVPEQSAVSLDNVTLQIDGVLYLRILDPFKASYGVEDPEYAVTQLAQTTMRSELGKLTLDKVFRERESLNANIVHSINQASDEWGIRCLRYEIKDIHVPPRVKESMQMQVEAERKKRATVLESEGTRESAINVAEGRKQAQILASEGEKAEQINKAAGEAQAVIAKAEAKAKAIRVLSDALAEQNGNAAASLSVAEQYVSAFSNLAKESNTVLLPTKTGDISSMVTQAMTIYGTLAKASPKIPPAEVEECEDISNQPESK</sequence>
<dbReference type="RefSeq" id="XP_019749483.1">
    <property type="nucleotide sequence ID" value="XM_019893924.1"/>
</dbReference>
<dbReference type="Proteomes" id="UP000264820">
    <property type="component" value="Unplaced"/>
</dbReference>
<evidence type="ECO:0000256" key="3">
    <source>
        <dbReference type="ARBA" id="ARBA00034476"/>
    </source>
</evidence>
<organism evidence="7 8">
    <name type="scientific">Hippocampus comes</name>
    <name type="common">Tiger tail seahorse</name>
    <dbReference type="NCBI Taxonomy" id="109280"/>
    <lineage>
        <taxon>Eukaryota</taxon>
        <taxon>Metazoa</taxon>
        <taxon>Chordata</taxon>
        <taxon>Craniata</taxon>
        <taxon>Vertebrata</taxon>
        <taxon>Euteleostomi</taxon>
        <taxon>Actinopterygii</taxon>
        <taxon>Neopterygii</taxon>
        <taxon>Teleostei</taxon>
        <taxon>Neoteleostei</taxon>
        <taxon>Acanthomorphata</taxon>
        <taxon>Syngnathiaria</taxon>
        <taxon>Syngnathiformes</taxon>
        <taxon>Syngnathoidei</taxon>
        <taxon>Syngnathidae</taxon>
        <taxon>Hippocampus</taxon>
    </lineage>
</organism>
<dbReference type="InterPro" id="IPR001972">
    <property type="entry name" value="Stomatin_HflK_fam"/>
</dbReference>